<dbReference type="OrthoDB" id="9934686at2"/>
<reference evidence="3" key="1">
    <citation type="submission" date="2011-02" db="EMBL/GenBank/DDBJ databases">
        <title>The complete genome of Planctomyces brasiliensis DSM 5305.</title>
        <authorList>
            <person name="Lucas S."/>
            <person name="Copeland A."/>
            <person name="Lapidus A."/>
            <person name="Bruce D."/>
            <person name="Goodwin L."/>
            <person name="Pitluck S."/>
            <person name="Kyrpides N."/>
            <person name="Mavromatis K."/>
            <person name="Pagani I."/>
            <person name="Ivanova N."/>
            <person name="Ovchinnikova G."/>
            <person name="Lu M."/>
            <person name="Detter J.C."/>
            <person name="Han C."/>
            <person name="Land M."/>
            <person name="Hauser L."/>
            <person name="Markowitz V."/>
            <person name="Cheng J.-F."/>
            <person name="Hugenholtz P."/>
            <person name="Woyke T."/>
            <person name="Wu D."/>
            <person name="Tindall B."/>
            <person name="Pomrenke H.G."/>
            <person name="Brambilla E."/>
            <person name="Klenk H.-P."/>
            <person name="Eisen J.A."/>
        </authorList>
    </citation>
    <scope>NUCLEOTIDE SEQUENCE [LARGE SCALE GENOMIC DNA]</scope>
    <source>
        <strain evidence="3">ATCC 49424 / DSM 5305 / JCM 21570 / NBRC 103401 / IFAM 1448</strain>
    </source>
</reference>
<sequence>MNSQASMAMRIKFLEALNEQLRLEAVQQPAPREPAGSFWPVYIVSGLMSVSLWTLSWIA</sequence>
<evidence type="ECO:0000313" key="3">
    <source>
        <dbReference type="Proteomes" id="UP000006860"/>
    </source>
</evidence>
<dbReference type="HOGENOM" id="CLU_2957869_0_0_0"/>
<evidence type="ECO:0000256" key="1">
    <source>
        <dbReference type="SAM" id="Phobius"/>
    </source>
</evidence>
<dbReference type="KEGG" id="pbs:Plabr_3659"/>
<feature type="transmembrane region" description="Helical" evidence="1">
    <location>
        <begin position="39"/>
        <end position="58"/>
    </location>
</feature>
<keyword evidence="1" id="KW-0472">Membrane</keyword>
<protein>
    <submittedName>
        <fullName evidence="2">Uncharacterized protein</fullName>
    </submittedName>
</protein>
<dbReference type="AlphaFoldDB" id="F0SQ79"/>
<accession>F0SQ79</accession>
<dbReference type="Proteomes" id="UP000006860">
    <property type="component" value="Chromosome"/>
</dbReference>
<gene>
    <name evidence="2" type="ordered locus">Plabr_3659</name>
</gene>
<dbReference type="RefSeq" id="WP_013629975.1">
    <property type="nucleotide sequence ID" value="NC_015174.1"/>
</dbReference>
<evidence type="ECO:0000313" key="2">
    <source>
        <dbReference type="EMBL" id="ADY61256.1"/>
    </source>
</evidence>
<dbReference type="EMBL" id="CP002546">
    <property type="protein sequence ID" value="ADY61256.1"/>
    <property type="molecule type" value="Genomic_DNA"/>
</dbReference>
<keyword evidence="1" id="KW-1133">Transmembrane helix</keyword>
<proteinExistence type="predicted"/>
<keyword evidence="3" id="KW-1185">Reference proteome</keyword>
<organism evidence="2 3">
    <name type="scientific">Rubinisphaera brasiliensis (strain ATCC 49424 / DSM 5305 / JCM 21570 / IAM 15109 / NBRC 103401 / IFAM 1448)</name>
    <name type="common">Planctomyces brasiliensis</name>
    <dbReference type="NCBI Taxonomy" id="756272"/>
    <lineage>
        <taxon>Bacteria</taxon>
        <taxon>Pseudomonadati</taxon>
        <taxon>Planctomycetota</taxon>
        <taxon>Planctomycetia</taxon>
        <taxon>Planctomycetales</taxon>
        <taxon>Planctomycetaceae</taxon>
        <taxon>Rubinisphaera</taxon>
    </lineage>
</organism>
<name>F0SQ79_RUBBR</name>
<keyword evidence="1" id="KW-0812">Transmembrane</keyword>